<dbReference type="InterPro" id="IPR044926">
    <property type="entry name" value="RGS_subdomain_2"/>
</dbReference>
<dbReference type="SUPFAM" id="SSF48097">
    <property type="entry name" value="Regulator of G-protein signaling, RGS"/>
    <property type="match status" value="1"/>
</dbReference>
<dbReference type="SMART" id="SM00315">
    <property type="entry name" value="RGS"/>
    <property type="match status" value="1"/>
</dbReference>
<dbReference type="FunFam" id="1.10.167.10:FF:000001">
    <property type="entry name" value="Putative regulator of g-protein signaling 12"/>
    <property type="match status" value="1"/>
</dbReference>
<proteinExistence type="predicted"/>
<protein>
    <recommendedName>
        <fullName evidence="1">RGS domain-containing protein</fullName>
    </recommendedName>
</protein>
<evidence type="ECO:0000313" key="2">
    <source>
        <dbReference type="Ensembl" id="ENSCSAVP00000004165.1"/>
    </source>
</evidence>
<dbReference type="InParanoid" id="H2YFR7"/>
<reference evidence="3" key="1">
    <citation type="submission" date="2003-08" db="EMBL/GenBank/DDBJ databases">
        <authorList>
            <person name="Birren B."/>
            <person name="Nusbaum C."/>
            <person name="Abebe A."/>
            <person name="Abouelleil A."/>
            <person name="Adekoya E."/>
            <person name="Ait-zahra M."/>
            <person name="Allen N."/>
            <person name="Allen T."/>
            <person name="An P."/>
            <person name="Anderson M."/>
            <person name="Anderson S."/>
            <person name="Arachchi H."/>
            <person name="Armbruster J."/>
            <person name="Bachantsang P."/>
            <person name="Baldwin J."/>
            <person name="Barry A."/>
            <person name="Bayul T."/>
            <person name="Blitshsteyn B."/>
            <person name="Bloom T."/>
            <person name="Blye J."/>
            <person name="Boguslavskiy L."/>
            <person name="Borowsky M."/>
            <person name="Boukhgalter B."/>
            <person name="Brunache A."/>
            <person name="Butler J."/>
            <person name="Calixte N."/>
            <person name="Calvo S."/>
            <person name="Camarata J."/>
            <person name="Campo K."/>
            <person name="Chang J."/>
            <person name="Cheshatsang Y."/>
            <person name="Citroen M."/>
            <person name="Collymore A."/>
            <person name="Considine T."/>
            <person name="Cook A."/>
            <person name="Cooke P."/>
            <person name="Corum B."/>
            <person name="Cuomo C."/>
            <person name="David R."/>
            <person name="Dawoe T."/>
            <person name="Degray S."/>
            <person name="Dodge S."/>
            <person name="Dooley K."/>
            <person name="Dorje P."/>
            <person name="Dorjee K."/>
            <person name="Dorris L."/>
            <person name="Duffey N."/>
            <person name="Dupes A."/>
            <person name="Elkins T."/>
            <person name="Engels R."/>
            <person name="Erickson J."/>
            <person name="Farina A."/>
            <person name="Faro S."/>
            <person name="Ferreira P."/>
            <person name="Fischer H."/>
            <person name="Fitzgerald M."/>
            <person name="Foley K."/>
            <person name="Gage D."/>
            <person name="Galagan J."/>
            <person name="Gearin G."/>
            <person name="Gnerre S."/>
            <person name="Gnirke A."/>
            <person name="Goyette A."/>
            <person name="Graham J."/>
            <person name="Grandbois E."/>
            <person name="Gyaltsen K."/>
            <person name="Hafez N."/>
            <person name="Hagopian D."/>
            <person name="Hagos B."/>
            <person name="Hall J."/>
            <person name="Hatcher B."/>
            <person name="Heller A."/>
            <person name="Higgins H."/>
            <person name="Honan T."/>
            <person name="Horn A."/>
            <person name="Houde N."/>
            <person name="Hughes L."/>
            <person name="Hulme W."/>
            <person name="Husby E."/>
            <person name="Iliev I."/>
            <person name="Jaffe D."/>
            <person name="Jones C."/>
            <person name="Kamal M."/>
            <person name="Kamat A."/>
            <person name="Kamvysselis M."/>
            <person name="Karlsson E."/>
            <person name="Kells C."/>
            <person name="Kieu A."/>
            <person name="Kisner P."/>
            <person name="Kodira C."/>
            <person name="Kulbokas E."/>
            <person name="Labutti K."/>
            <person name="Lama D."/>
            <person name="Landers T."/>
            <person name="Leger J."/>
            <person name="Levine S."/>
            <person name="Lewis D."/>
            <person name="Lewis T."/>
            <person name="Lindblad-toh K."/>
            <person name="Liu X."/>
            <person name="Lokyitsang T."/>
            <person name="Lokyitsang Y."/>
            <person name="Lucien O."/>
            <person name="Lui A."/>
            <person name="Ma L.J."/>
            <person name="Mabbitt R."/>
            <person name="Macdonald J."/>
            <person name="Maclean C."/>
            <person name="Major J."/>
            <person name="Manning J."/>
            <person name="Marabella R."/>
            <person name="Maru K."/>
            <person name="Matthews C."/>
            <person name="Mauceli E."/>
            <person name="Mccarthy M."/>
            <person name="Mcdonough S."/>
            <person name="Mcghee T."/>
            <person name="Meldrim J."/>
            <person name="Meneus L."/>
            <person name="Mesirov J."/>
            <person name="Mihalev A."/>
            <person name="Mihova T."/>
            <person name="Mikkelsen T."/>
            <person name="Mlenga V."/>
            <person name="Moru K."/>
            <person name="Mozes J."/>
            <person name="Mulrain L."/>
            <person name="Munson G."/>
            <person name="Naylor J."/>
            <person name="Newes C."/>
            <person name="Nguyen C."/>
            <person name="Nguyen N."/>
            <person name="Nguyen T."/>
            <person name="Nicol R."/>
            <person name="Nielsen C."/>
            <person name="Nizzari M."/>
            <person name="Norbu C."/>
            <person name="Norbu N."/>
            <person name="O'donnell P."/>
            <person name="Okoawo O."/>
            <person name="O'leary S."/>
            <person name="Omotosho B."/>
            <person name="O'neill K."/>
            <person name="Osman S."/>
            <person name="Parker S."/>
            <person name="Perrin D."/>
            <person name="Phunkhang P."/>
            <person name="Piqani B."/>
            <person name="Purcell S."/>
            <person name="Rachupka T."/>
            <person name="Ramasamy U."/>
            <person name="Rameau R."/>
            <person name="Ray V."/>
            <person name="Raymond C."/>
            <person name="Retta R."/>
            <person name="Richardson S."/>
            <person name="Rise C."/>
            <person name="Rodriguez J."/>
            <person name="Rogers J."/>
            <person name="Rogov P."/>
            <person name="Rutman M."/>
            <person name="Schupbach R."/>
            <person name="Seaman C."/>
            <person name="Settipalli S."/>
            <person name="Sharpe T."/>
            <person name="Sheridan J."/>
            <person name="Sherpa N."/>
            <person name="Shi J."/>
            <person name="Smirnov S."/>
            <person name="Smith C."/>
            <person name="Sougnez C."/>
            <person name="Spencer B."/>
            <person name="Stalker J."/>
            <person name="Stange-thomann N."/>
            <person name="Stavropoulos S."/>
            <person name="Stetson K."/>
            <person name="Stone C."/>
            <person name="Stone S."/>
            <person name="Stubbs M."/>
            <person name="Talamas J."/>
            <person name="Tchuinga P."/>
            <person name="Tenzing P."/>
            <person name="Tesfaye S."/>
            <person name="Theodore J."/>
            <person name="Thoulutsang Y."/>
            <person name="Topham K."/>
            <person name="Towey S."/>
            <person name="Tsamla T."/>
            <person name="Tsomo N."/>
            <person name="Vallee D."/>
            <person name="Vassiliev H."/>
            <person name="Venkataraman V."/>
            <person name="Vinson J."/>
            <person name="Vo A."/>
            <person name="Wade C."/>
            <person name="Wang S."/>
            <person name="Wangchuk T."/>
            <person name="Wangdi T."/>
            <person name="Whittaker C."/>
            <person name="Wilkinson J."/>
            <person name="Wu Y."/>
            <person name="Wyman D."/>
            <person name="Yadav S."/>
            <person name="Yang S."/>
            <person name="Yang X."/>
            <person name="Yeager S."/>
            <person name="Yee E."/>
            <person name="Young G."/>
            <person name="Zainoun J."/>
            <person name="Zembeck L."/>
            <person name="Zimmer A."/>
            <person name="Zody M."/>
            <person name="Lander E."/>
        </authorList>
    </citation>
    <scope>NUCLEOTIDE SEQUENCE [LARGE SCALE GENOMIC DNA]</scope>
</reference>
<dbReference type="Ensembl" id="ENSCSAVT00000004228.1">
    <property type="protein sequence ID" value="ENSCSAVP00000004165.1"/>
    <property type="gene ID" value="ENSCSAVG00000002453.1"/>
</dbReference>
<evidence type="ECO:0000313" key="3">
    <source>
        <dbReference type="Proteomes" id="UP000007875"/>
    </source>
</evidence>
<evidence type="ECO:0000259" key="1">
    <source>
        <dbReference type="PROSITE" id="PS50132"/>
    </source>
</evidence>
<dbReference type="HOGENOM" id="CLU_924261_0_0_1"/>
<dbReference type="PANTHER" id="PTHR10845">
    <property type="entry name" value="REGULATOR OF G PROTEIN SIGNALING"/>
    <property type="match status" value="1"/>
</dbReference>
<dbReference type="eggNOG" id="KOG3589">
    <property type="taxonomic scope" value="Eukaryota"/>
</dbReference>
<dbReference type="GeneTree" id="ENSGT00940000154416"/>
<keyword evidence="3" id="KW-1185">Reference proteome</keyword>
<sequence>MAIERKSRDVMNLDVTKVGKTPTGRRHIKRKNYSPDDVMIARLSYCVDDDADDDVFDPPITSSDEPANIDDITLESKVNEVVSDITKSQSNENAMELNSLGNTADKLFGNTATPVTKQRRLSLDSLLKLPFVGTIDNKICDVIKENDVTIERCKSKPSAKFGLKSWLSMQRKHDEAKIRGNIGAGRSTNRSLAQLLTNKHETSAFRTFLQSEFSEENLNFWLDCESFKQIKPNKIRKVAAKIYEQYLEVGSPNEINIDAKTRDLIQSNLANPNIEIFNQAQSRIFKLMESDSFRRFRLKAA</sequence>
<reference evidence="2" key="3">
    <citation type="submission" date="2025-09" db="UniProtKB">
        <authorList>
            <consortium name="Ensembl"/>
        </authorList>
    </citation>
    <scope>IDENTIFICATION</scope>
</reference>
<dbReference type="STRING" id="51511.ENSCSAVP00000004165"/>
<dbReference type="InterPro" id="IPR016137">
    <property type="entry name" value="RGS"/>
</dbReference>
<dbReference type="PRINTS" id="PR01301">
    <property type="entry name" value="RGSPROTEIN"/>
</dbReference>
<name>H2YFR7_CIOSA</name>
<dbReference type="InterPro" id="IPR036305">
    <property type="entry name" value="RGS_sf"/>
</dbReference>
<dbReference type="Pfam" id="PF00615">
    <property type="entry name" value="RGS"/>
    <property type="match status" value="1"/>
</dbReference>
<dbReference type="Proteomes" id="UP000007875">
    <property type="component" value="Unassembled WGS sequence"/>
</dbReference>
<dbReference type="AlphaFoldDB" id="H2YFR7"/>
<feature type="domain" description="RGS" evidence="1">
    <location>
        <begin position="191"/>
        <end position="296"/>
    </location>
</feature>
<dbReference type="PANTHER" id="PTHR10845:SF259">
    <property type="entry name" value="RGS DOMAIN-CONTAINING PROTEIN-RELATED"/>
    <property type="match status" value="1"/>
</dbReference>
<dbReference type="PROSITE" id="PS50132">
    <property type="entry name" value="RGS"/>
    <property type="match status" value="1"/>
</dbReference>
<accession>H2YFR7</accession>
<organism evidence="2 3">
    <name type="scientific">Ciona savignyi</name>
    <name type="common">Pacific transparent sea squirt</name>
    <dbReference type="NCBI Taxonomy" id="51511"/>
    <lineage>
        <taxon>Eukaryota</taxon>
        <taxon>Metazoa</taxon>
        <taxon>Chordata</taxon>
        <taxon>Tunicata</taxon>
        <taxon>Ascidiacea</taxon>
        <taxon>Phlebobranchia</taxon>
        <taxon>Cionidae</taxon>
        <taxon>Ciona</taxon>
    </lineage>
</organism>
<reference evidence="2" key="2">
    <citation type="submission" date="2025-08" db="UniProtKB">
        <authorList>
            <consortium name="Ensembl"/>
        </authorList>
    </citation>
    <scope>IDENTIFICATION</scope>
</reference>
<dbReference type="Gene3D" id="1.10.167.10">
    <property type="entry name" value="Regulator of G-protein Signalling 4, domain 2"/>
    <property type="match status" value="1"/>
</dbReference>